<dbReference type="AlphaFoldDB" id="A0A9D2FL51"/>
<evidence type="ECO:0000259" key="8">
    <source>
        <dbReference type="Pfam" id="PF02397"/>
    </source>
</evidence>
<feature type="transmembrane region" description="Helical" evidence="7">
    <location>
        <begin position="89"/>
        <end position="109"/>
    </location>
</feature>
<feature type="transmembrane region" description="Helical" evidence="7">
    <location>
        <begin position="57"/>
        <end position="77"/>
    </location>
</feature>
<reference evidence="9" key="1">
    <citation type="journal article" date="2021" name="PeerJ">
        <title>Extensive microbial diversity within the chicken gut microbiome revealed by metagenomics and culture.</title>
        <authorList>
            <person name="Gilroy R."/>
            <person name="Ravi A."/>
            <person name="Getino M."/>
            <person name="Pursley I."/>
            <person name="Horton D.L."/>
            <person name="Alikhan N.F."/>
            <person name="Baker D."/>
            <person name="Gharbi K."/>
            <person name="Hall N."/>
            <person name="Watson M."/>
            <person name="Adriaenssens E.M."/>
            <person name="Foster-Nyarko E."/>
            <person name="Jarju S."/>
            <person name="Secka A."/>
            <person name="Antonio M."/>
            <person name="Oren A."/>
            <person name="Chaudhuri R.R."/>
            <person name="La Ragione R."/>
            <person name="Hildebrand F."/>
            <person name="Pallen M.J."/>
        </authorList>
    </citation>
    <scope>NUCLEOTIDE SEQUENCE</scope>
    <source>
        <strain evidence="9">CHK188-11489</strain>
    </source>
</reference>
<sequence length="470" mass="53147">MLEKNQRYKSIVSALLDAALLFAAFLLANYLRFNYVRFFEPGGAGPALDVARDPRNMAAGAVTSLLLVLGYWVAGIYSNSRLRGLSERCTRIAVINGGGILVFVFILYLMHLDDYSRVVLGLFYGLGTAAVVTKRLIRRWYDRARRRRGLGLRHILLVGGGKSAALYLRALEHNPYYGFVVDGYLAPMEEPGLGVPYLGDYARLDTCLESPAIDEVVVALEAEEISLLPRTFAACDKHGTRITMVPFYSDYLPARPTIDVLDECKLINVRQTPFDNLLNAALKRTLDIVGSLILIVLTSPVMLATAIGVKLSSPGPVIFKQERIGLNKRPFMMYKFRSMRVNAKEETGWSTERDPRKTRFGSLIRKFSLDELPQFFNVLKGDMSLVGPRPEVPYHVEHFKEEIPRYLVRQQVRPGCTGWAQIHGLRGDTDIAERIRYDIWYIENWTVALDIKIIFRTVFGGKMINNEKLQ</sequence>
<feature type="transmembrane region" description="Helical" evidence="7">
    <location>
        <begin position="12"/>
        <end position="31"/>
    </location>
</feature>
<accession>A0A9D2FL51</accession>
<dbReference type="PANTHER" id="PTHR30576:SF0">
    <property type="entry name" value="UNDECAPRENYL-PHOSPHATE N-ACETYLGALACTOSAMINYL 1-PHOSPHATE TRANSFERASE-RELATED"/>
    <property type="match status" value="1"/>
</dbReference>
<dbReference type="Gene3D" id="3.40.50.720">
    <property type="entry name" value="NAD(P)-binding Rossmann-like Domain"/>
    <property type="match status" value="1"/>
</dbReference>
<evidence type="ECO:0000256" key="4">
    <source>
        <dbReference type="ARBA" id="ARBA00022692"/>
    </source>
</evidence>
<dbReference type="Pfam" id="PF02397">
    <property type="entry name" value="Bac_transf"/>
    <property type="match status" value="1"/>
</dbReference>
<organism evidence="9 10">
    <name type="scientific">Candidatus Gemmiger avistercoris</name>
    <dbReference type="NCBI Taxonomy" id="2838606"/>
    <lineage>
        <taxon>Bacteria</taxon>
        <taxon>Bacillati</taxon>
        <taxon>Bacillota</taxon>
        <taxon>Clostridia</taxon>
        <taxon>Eubacteriales</taxon>
        <taxon>Gemmiger</taxon>
    </lineage>
</organism>
<dbReference type="NCBIfam" id="TIGR03025">
    <property type="entry name" value="EPS_sugtrans"/>
    <property type="match status" value="1"/>
</dbReference>
<gene>
    <name evidence="9" type="ORF">H9724_07745</name>
</gene>
<dbReference type="EMBL" id="DXBF01000062">
    <property type="protein sequence ID" value="HIZ62640.1"/>
    <property type="molecule type" value="Genomic_DNA"/>
</dbReference>
<evidence type="ECO:0000256" key="3">
    <source>
        <dbReference type="ARBA" id="ARBA00022679"/>
    </source>
</evidence>
<dbReference type="GO" id="GO:0016020">
    <property type="term" value="C:membrane"/>
    <property type="evidence" value="ECO:0007669"/>
    <property type="project" value="UniProtKB-SubCell"/>
</dbReference>
<dbReference type="InterPro" id="IPR017475">
    <property type="entry name" value="EPS_sugar_tfrase"/>
</dbReference>
<dbReference type="PANTHER" id="PTHR30576">
    <property type="entry name" value="COLANIC BIOSYNTHESIS UDP-GLUCOSE LIPID CARRIER TRANSFERASE"/>
    <property type="match status" value="1"/>
</dbReference>
<dbReference type="InterPro" id="IPR003362">
    <property type="entry name" value="Bact_transf"/>
</dbReference>
<dbReference type="Proteomes" id="UP000824105">
    <property type="component" value="Unassembled WGS sequence"/>
</dbReference>
<evidence type="ECO:0000256" key="2">
    <source>
        <dbReference type="ARBA" id="ARBA00006464"/>
    </source>
</evidence>
<evidence type="ECO:0000256" key="6">
    <source>
        <dbReference type="ARBA" id="ARBA00023136"/>
    </source>
</evidence>
<dbReference type="EC" id="2.7.8.31" evidence="9"/>
<evidence type="ECO:0000256" key="1">
    <source>
        <dbReference type="ARBA" id="ARBA00004141"/>
    </source>
</evidence>
<keyword evidence="4 7" id="KW-0812">Transmembrane</keyword>
<feature type="transmembrane region" description="Helical" evidence="7">
    <location>
        <begin position="288"/>
        <end position="309"/>
    </location>
</feature>
<keyword evidence="6 7" id="KW-0472">Membrane</keyword>
<comment type="caution">
    <text evidence="9">The sequence shown here is derived from an EMBL/GenBank/DDBJ whole genome shotgun (WGS) entry which is preliminary data.</text>
</comment>
<protein>
    <submittedName>
        <fullName evidence="9">Undecaprenyl-phosphate glucose phosphotransferase</fullName>
        <ecNumber evidence="9">2.7.8.31</ecNumber>
    </submittedName>
</protein>
<evidence type="ECO:0000256" key="7">
    <source>
        <dbReference type="SAM" id="Phobius"/>
    </source>
</evidence>
<dbReference type="Pfam" id="PF13727">
    <property type="entry name" value="CoA_binding_3"/>
    <property type="match status" value="1"/>
</dbReference>
<feature type="transmembrane region" description="Helical" evidence="7">
    <location>
        <begin position="115"/>
        <end position="137"/>
    </location>
</feature>
<feature type="domain" description="Bacterial sugar transferase" evidence="8">
    <location>
        <begin position="283"/>
        <end position="459"/>
    </location>
</feature>
<dbReference type="GO" id="GO:0089702">
    <property type="term" value="F:undecaprenyl-phosphate glucose phosphotransferase activity"/>
    <property type="evidence" value="ECO:0007669"/>
    <property type="project" value="UniProtKB-EC"/>
</dbReference>
<evidence type="ECO:0000313" key="10">
    <source>
        <dbReference type="Proteomes" id="UP000824105"/>
    </source>
</evidence>
<keyword evidence="3 9" id="KW-0808">Transferase</keyword>
<comment type="subcellular location">
    <subcellularLocation>
        <location evidence="1">Membrane</location>
        <topology evidence="1">Multi-pass membrane protein</topology>
    </subcellularLocation>
</comment>
<evidence type="ECO:0000313" key="9">
    <source>
        <dbReference type="EMBL" id="HIZ62640.1"/>
    </source>
</evidence>
<evidence type="ECO:0000256" key="5">
    <source>
        <dbReference type="ARBA" id="ARBA00022989"/>
    </source>
</evidence>
<proteinExistence type="inferred from homology"/>
<name>A0A9D2FL51_9FIRM</name>
<reference evidence="9" key="2">
    <citation type="submission" date="2021-04" db="EMBL/GenBank/DDBJ databases">
        <authorList>
            <person name="Gilroy R."/>
        </authorList>
    </citation>
    <scope>NUCLEOTIDE SEQUENCE</scope>
    <source>
        <strain evidence="9">CHK188-11489</strain>
    </source>
</reference>
<dbReference type="NCBIfam" id="TIGR03023">
    <property type="entry name" value="WcaJ_sugtrans"/>
    <property type="match status" value="1"/>
</dbReference>
<comment type="similarity">
    <text evidence="2">Belongs to the bacterial sugar transferase family.</text>
</comment>
<keyword evidence="5 7" id="KW-1133">Transmembrane helix</keyword>
<dbReference type="InterPro" id="IPR017473">
    <property type="entry name" value="Undecaprenyl-P_gluc_Ptfrase"/>
</dbReference>